<feature type="compositionally biased region" description="Basic and acidic residues" evidence="1">
    <location>
        <begin position="229"/>
        <end position="238"/>
    </location>
</feature>
<keyword evidence="2" id="KW-0472">Membrane</keyword>
<reference evidence="3 4" key="1">
    <citation type="journal article" date="2019" name="Nat. Ecol. Evol.">
        <title>Megaphylogeny resolves global patterns of mushroom evolution.</title>
        <authorList>
            <person name="Varga T."/>
            <person name="Krizsan K."/>
            <person name="Foldi C."/>
            <person name="Dima B."/>
            <person name="Sanchez-Garcia M."/>
            <person name="Sanchez-Ramirez S."/>
            <person name="Szollosi G.J."/>
            <person name="Szarkandi J.G."/>
            <person name="Papp V."/>
            <person name="Albert L."/>
            <person name="Andreopoulos W."/>
            <person name="Angelini C."/>
            <person name="Antonin V."/>
            <person name="Barry K.W."/>
            <person name="Bougher N.L."/>
            <person name="Buchanan P."/>
            <person name="Buyck B."/>
            <person name="Bense V."/>
            <person name="Catcheside P."/>
            <person name="Chovatia M."/>
            <person name="Cooper J."/>
            <person name="Damon W."/>
            <person name="Desjardin D."/>
            <person name="Finy P."/>
            <person name="Geml J."/>
            <person name="Haridas S."/>
            <person name="Hughes K."/>
            <person name="Justo A."/>
            <person name="Karasinski D."/>
            <person name="Kautmanova I."/>
            <person name="Kiss B."/>
            <person name="Kocsube S."/>
            <person name="Kotiranta H."/>
            <person name="LaButti K.M."/>
            <person name="Lechner B.E."/>
            <person name="Liimatainen K."/>
            <person name="Lipzen A."/>
            <person name="Lukacs Z."/>
            <person name="Mihaltcheva S."/>
            <person name="Morgado L.N."/>
            <person name="Niskanen T."/>
            <person name="Noordeloos M.E."/>
            <person name="Ohm R.A."/>
            <person name="Ortiz-Santana B."/>
            <person name="Ovrebo C."/>
            <person name="Racz N."/>
            <person name="Riley R."/>
            <person name="Savchenko A."/>
            <person name="Shiryaev A."/>
            <person name="Soop K."/>
            <person name="Spirin V."/>
            <person name="Szebenyi C."/>
            <person name="Tomsovsky M."/>
            <person name="Tulloss R.E."/>
            <person name="Uehling J."/>
            <person name="Grigoriev I.V."/>
            <person name="Vagvolgyi C."/>
            <person name="Papp T."/>
            <person name="Martin F.M."/>
            <person name="Miettinen O."/>
            <person name="Hibbett D.S."/>
            <person name="Nagy L.G."/>
        </authorList>
    </citation>
    <scope>NUCLEOTIDE SEQUENCE [LARGE SCALE GENOMIC DNA]</scope>
    <source>
        <strain evidence="3 4">CBS 121175</strain>
    </source>
</reference>
<feature type="compositionally biased region" description="Polar residues" evidence="1">
    <location>
        <begin position="218"/>
        <end position="228"/>
    </location>
</feature>
<organism evidence="3 4">
    <name type="scientific">Coprinopsis marcescibilis</name>
    <name type="common">Agaric fungus</name>
    <name type="synonym">Psathyrella marcescibilis</name>
    <dbReference type="NCBI Taxonomy" id="230819"/>
    <lineage>
        <taxon>Eukaryota</taxon>
        <taxon>Fungi</taxon>
        <taxon>Dikarya</taxon>
        <taxon>Basidiomycota</taxon>
        <taxon>Agaricomycotina</taxon>
        <taxon>Agaricomycetes</taxon>
        <taxon>Agaricomycetidae</taxon>
        <taxon>Agaricales</taxon>
        <taxon>Agaricineae</taxon>
        <taxon>Psathyrellaceae</taxon>
        <taxon>Coprinopsis</taxon>
    </lineage>
</organism>
<keyword evidence="2" id="KW-0812">Transmembrane</keyword>
<evidence type="ECO:0000313" key="3">
    <source>
        <dbReference type="EMBL" id="TFK18557.1"/>
    </source>
</evidence>
<sequence>MSSVWTKEYAEEYALALLKAEYTKYIIEMVTVAISMLFTSGWRMALAVSFAGVDVPITYCVSSAGPSEGRVALDKVWIALEILTFATNLLITSILCYKLWSSHRNFARSLTSAGERLSVYHTAIRILVESALPLTIVGIINVVTVVAAQIAARYDGDPKALAVTSRLSSGLLVTPVTQALAPQMIIFRVTTGRSWAKTDKSSAEALSRSLAFAHMPQQGESQVSGNLTRNDEEIPERF</sequence>
<name>A0A5C3KFF7_COPMA</name>
<protein>
    <submittedName>
        <fullName evidence="3">Uncharacterized protein</fullName>
    </submittedName>
</protein>
<evidence type="ECO:0000256" key="2">
    <source>
        <dbReference type="SAM" id="Phobius"/>
    </source>
</evidence>
<evidence type="ECO:0000313" key="4">
    <source>
        <dbReference type="Proteomes" id="UP000307440"/>
    </source>
</evidence>
<accession>A0A5C3KFF7</accession>
<proteinExistence type="predicted"/>
<feature type="region of interest" description="Disordered" evidence="1">
    <location>
        <begin position="216"/>
        <end position="238"/>
    </location>
</feature>
<keyword evidence="2" id="KW-1133">Transmembrane helix</keyword>
<dbReference type="AlphaFoldDB" id="A0A5C3KFF7"/>
<dbReference type="EMBL" id="ML210393">
    <property type="protein sequence ID" value="TFK18557.1"/>
    <property type="molecule type" value="Genomic_DNA"/>
</dbReference>
<feature type="transmembrane region" description="Helical" evidence="2">
    <location>
        <begin position="76"/>
        <end position="100"/>
    </location>
</feature>
<feature type="transmembrane region" description="Helical" evidence="2">
    <location>
        <begin position="25"/>
        <end position="45"/>
    </location>
</feature>
<evidence type="ECO:0000256" key="1">
    <source>
        <dbReference type="SAM" id="MobiDB-lite"/>
    </source>
</evidence>
<gene>
    <name evidence="3" type="ORF">FA15DRAFT_660612</name>
</gene>
<keyword evidence="4" id="KW-1185">Reference proteome</keyword>
<dbReference type="Proteomes" id="UP000307440">
    <property type="component" value="Unassembled WGS sequence"/>
</dbReference>